<protein>
    <submittedName>
        <fullName evidence="2">LETM1 domain-containing protein</fullName>
    </submittedName>
</protein>
<dbReference type="WBParaSite" id="L893_g1375.t1">
    <property type="protein sequence ID" value="L893_g1375.t1"/>
    <property type="gene ID" value="L893_g1375"/>
</dbReference>
<proteinExistence type="predicted"/>
<dbReference type="AlphaFoldDB" id="A0A1I7Y8I5"/>
<name>A0A1I7Y8I5_9BILA</name>
<sequence>MCDLECKDFARSRSSIFVLDRLVPVLPRSASFILSNGTCNKRFARFVLFAMFVSPDVASRFPWARSPDPTGPSGAGFLQGGPPNMLPTCVDLRDPLRRIFIFHSSRTWVFDGMTLYANYTAASTNTLKEEEIAYNINSRTNIVSRDEPSRTGVQKAKDFLLHAVAIGKRIKNPLVIIAAPLVLLPLLVSEKPFFVSRVISSTKCTVSLIDQIRIGVKVWDQA</sequence>
<reference evidence="2" key="1">
    <citation type="submission" date="2016-11" db="UniProtKB">
        <authorList>
            <consortium name="WormBaseParasite"/>
        </authorList>
    </citation>
    <scope>IDENTIFICATION</scope>
</reference>
<accession>A0A1I7Y8I5</accession>
<organism evidence="1 2">
    <name type="scientific">Steinernema glaseri</name>
    <dbReference type="NCBI Taxonomy" id="37863"/>
    <lineage>
        <taxon>Eukaryota</taxon>
        <taxon>Metazoa</taxon>
        <taxon>Ecdysozoa</taxon>
        <taxon>Nematoda</taxon>
        <taxon>Chromadorea</taxon>
        <taxon>Rhabditida</taxon>
        <taxon>Tylenchina</taxon>
        <taxon>Panagrolaimomorpha</taxon>
        <taxon>Strongyloidoidea</taxon>
        <taxon>Steinernematidae</taxon>
        <taxon>Steinernema</taxon>
    </lineage>
</organism>
<dbReference type="Proteomes" id="UP000095287">
    <property type="component" value="Unplaced"/>
</dbReference>
<keyword evidence="1" id="KW-1185">Reference proteome</keyword>
<evidence type="ECO:0000313" key="2">
    <source>
        <dbReference type="WBParaSite" id="L893_g1375.t1"/>
    </source>
</evidence>
<evidence type="ECO:0000313" key="1">
    <source>
        <dbReference type="Proteomes" id="UP000095287"/>
    </source>
</evidence>